<dbReference type="Proteomes" id="UP001488838">
    <property type="component" value="Unassembled WGS sequence"/>
</dbReference>
<gene>
    <name evidence="1" type="ORF">U0070_011863</name>
</gene>
<name>A0AAW0JZJ0_MYOGA</name>
<protein>
    <submittedName>
        <fullName evidence="1">Uncharacterized protein</fullName>
    </submittedName>
</protein>
<dbReference type="InterPro" id="IPR029064">
    <property type="entry name" value="Ribosomal_eL30-like_sf"/>
</dbReference>
<proteinExistence type="predicted"/>
<comment type="caution">
    <text evidence="1">The sequence shown here is derived from an EMBL/GenBank/DDBJ whole genome shotgun (WGS) entry which is preliminary data.</text>
</comment>
<sequence>KVLRTVASDKTSSPNKNSLIWLNGPSLLVHSKGPSSVSGSKHFLSSNIDPTKVIVFLPALCGKTMVFYCIKGDGQAGMTTWKRGSLAKMMETIRFNNKDAICHHWGDKILGPKPTLQS</sequence>
<feature type="non-terminal residue" evidence="1">
    <location>
        <position position="1"/>
    </location>
</feature>
<dbReference type="AlphaFoldDB" id="A0AAW0JZJ0"/>
<organism evidence="1 2">
    <name type="scientific">Myodes glareolus</name>
    <name type="common">Bank vole</name>
    <name type="synonym">Clethrionomys glareolus</name>
    <dbReference type="NCBI Taxonomy" id="447135"/>
    <lineage>
        <taxon>Eukaryota</taxon>
        <taxon>Metazoa</taxon>
        <taxon>Chordata</taxon>
        <taxon>Craniata</taxon>
        <taxon>Vertebrata</taxon>
        <taxon>Euteleostomi</taxon>
        <taxon>Mammalia</taxon>
        <taxon>Eutheria</taxon>
        <taxon>Euarchontoglires</taxon>
        <taxon>Glires</taxon>
        <taxon>Rodentia</taxon>
        <taxon>Myomorpha</taxon>
        <taxon>Muroidea</taxon>
        <taxon>Cricetidae</taxon>
        <taxon>Arvicolinae</taxon>
        <taxon>Myodes</taxon>
    </lineage>
</organism>
<keyword evidence="2" id="KW-1185">Reference proteome</keyword>
<accession>A0AAW0JZJ0</accession>
<evidence type="ECO:0000313" key="1">
    <source>
        <dbReference type="EMBL" id="KAK7832415.1"/>
    </source>
</evidence>
<evidence type="ECO:0000313" key="2">
    <source>
        <dbReference type="Proteomes" id="UP001488838"/>
    </source>
</evidence>
<reference evidence="1 2" key="1">
    <citation type="journal article" date="2023" name="bioRxiv">
        <title>Conserved and derived expression patterns and positive selection on dental genes reveal complex evolutionary context of ever-growing rodent molars.</title>
        <authorList>
            <person name="Calamari Z.T."/>
            <person name="Song A."/>
            <person name="Cohen E."/>
            <person name="Akter M."/>
            <person name="Roy R.D."/>
            <person name="Hallikas O."/>
            <person name="Christensen M.M."/>
            <person name="Li P."/>
            <person name="Marangoni P."/>
            <person name="Jernvall J."/>
            <person name="Klein O.D."/>
        </authorList>
    </citation>
    <scope>NUCLEOTIDE SEQUENCE [LARGE SCALE GENOMIC DNA]</scope>
    <source>
        <strain evidence="1">V071</strain>
    </source>
</reference>
<dbReference type="Gene3D" id="3.30.1330.30">
    <property type="match status" value="1"/>
</dbReference>
<dbReference type="EMBL" id="JBBHLL010000010">
    <property type="protein sequence ID" value="KAK7832415.1"/>
    <property type="molecule type" value="Genomic_DNA"/>
</dbReference>